<reference evidence="7 8" key="1">
    <citation type="journal article" date="2019" name="Sci. Rep.">
        <title>Comparative genomics of chytrid fungi reveal insights into the obligate biotrophic and pathogenic lifestyle of Synchytrium endobioticum.</title>
        <authorList>
            <person name="van de Vossenberg B.T.L.H."/>
            <person name="Warris S."/>
            <person name="Nguyen H.D.T."/>
            <person name="van Gent-Pelzer M.P.E."/>
            <person name="Joly D.L."/>
            <person name="van de Geest H.C."/>
            <person name="Bonants P.J.M."/>
            <person name="Smith D.S."/>
            <person name="Levesque C.A."/>
            <person name="van der Lee T.A.J."/>
        </authorList>
    </citation>
    <scope>NUCLEOTIDE SEQUENCE [LARGE SCALE GENOMIC DNA]</scope>
    <source>
        <strain evidence="7 8">JEL517</strain>
    </source>
</reference>
<feature type="transmembrane region" description="Helical" evidence="4">
    <location>
        <begin position="330"/>
        <end position="355"/>
    </location>
</feature>
<dbReference type="GeneID" id="42001877"/>
<name>A0A507CHR2_9FUNG</name>
<keyword evidence="4" id="KW-0813">Transport</keyword>
<feature type="region of interest" description="Disordered" evidence="5">
    <location>
        <begin position="261"/>
        <end position="287"/>
    </location>
</feature>
<evidence type="ECO:0000256" key="1">
    <source>
        <dbReference type="ARBA" id="ARBA00022692"/>
    </source>
</evidence>
<dbReference type="InterPro" id="IPR007274">
    <property type="entry name" value="Cop_transporter"/>
</dbReference>
<dbReference type="Proteomes" id="UP000319731">
    <property type="component" value="Unassembled WGS sequence"/>
</dbReference>
<evidence type="ECO:0000256" key="2">
    <source>
        <dbReference type="ARBA" id="ARBA00022989"/>
    </source>
</evidence>
<dbReference type="EMBL" id="QEAO01000002">
    <property type="protein sequence ID" value="TPX37594.1"/>
    <property type="molecule type" value="Genomic_DNA"/>
</dbReference>
<keyword evidence="4" id="KW-0187">Copper transport</keyword>
<evidence type="ECO:0000256" key="5">
    <source>
        <dbReference type="SAM" id="MobiDB-lite"/>
    </source>
</evidence>
<keyword evidence="6" id="KW-0732">Signal</keyword>
<protein>
    <recommendedName>
        <fullName evidence="4">Copper transport protein</fullName>
    </recommendedName>
</protein>
<evidence type="ECO:0000256" key="6">
    <source>
        <dbReference type="SAM" id="SignalP"/>
    </source>
</evidence>
<evidence type="ECO:0000256" key="3">
    <source>
        <dbReference type="ARBA" id="ARBA00023136"/>
    </source>
</evidence>
<dbReference type="GO" id="GO:0005375">
    <property type="term" value="F:copper ion transmembrane transporter activity"/>
    <property type="evidence" value="ECO:0007669"/>
    <property type="project" value="UniProtKB-UniRule"/>
</dbReference>
<keyword evidence="3 4" id="KW-0472">Membrane</keyword>
<keyword evidence="8" id="KW-1185">Reference proteome</keyword>
<evidence type="ECO:0000313" key="8">
    <source>
        <dbReference type="Proteomes" id="UP000319731"/>
    </source>
</evidence>
<dbReference type="AlphaFoldDB" id="A0A507CHR2"/>
<dbReference type="GO" id="GO:0016020">
    <property type="term" value="C:membrane"/>
    <property type="evidence" value="ECO:0007669"/>
    <property type="project" value="UniProtKB-SubCell"/>
</dbReference>
<evidence type="ECO:0000313" key="7">
    <source>
        <dbReference type="EMBL" id="TPX37594.1"/>
    </source>
</evidence>
<dbReference type="PANTHER" id="PTHR12483">
    <property type="entry name" value="SOLUTE CARRIER FAMILY 31 COPPER TRANSPORTERS"/>
    <property type="match status" value="1"/>
</dbReference>
<keyword evidence="4" id="KW-0406">Ion transport</keyword>
<comment type="subcellular location">
    <subcellularLocation>
        <location evidence="4">Membrane</location>
        <topology evidence="4">Multi-pass membrane protein</topology>
    </subcellularLocation>
</comment>
<dbReference type="OrthoDB" id="73901at2759"/>
<feature type="chain" id="PRO_5021463228" description="Copper transport protein" evidence="6">
    <location>
        <begin position="28"/>
        <end position="388"/>
    </location>
</feature>
<proteinExistence type="inferred from homology"/>
<dbReference type="RefSeq" id="XP_031027505.1">
    <property type="nucleotide sequence ID" value="XM_031166580.1"/>
</dbReference>
<comment type="caution">
    <text evidence="7">The sequence shown here is derived from an EMBL/GenBank/DDBJ whole genome shotgun (WGS) entry which is preliminary data.</text>
</comment>
<sequence>MNCARVPLVIFGCLALFVLVQVPVASAVDDANATASMVDLCTAMRGMPGCTLKKLCDANPNALPDPYCQPISLVGSVCLTDMPRMSGCKSYVATCTGNNTCQTLYPAPSQLPTTATVAQEITSICTEMTMNGCSECGTLSPRSRYYDDCDMMDVYSRLCKAMPGMTQCKAWSAFCSGAPGSTSSLCIDDGTGDPAPGMIMYFHTGIVEYILFKKWVPRNVLQYVLSMLALFCLAVFYECLQAMHVVLDMYLGRRIPSKNSNGVYDAPDPDSPADSQAPLTPSQPSRSRFGTFPASAAPASAEVYAKQPSWTTGWGPTLIRGSLRMVMATLSYALMLVTMTYNVGLFFSVVVGLGVGSMLAAPITKSAEKAMVASGAIVGTVHNWETCC</sequence>
<comment type="similarity">
    <text evidence="4">Belongs to the copper transporter (Ctr) (TC 1.A.56) family. SLC31A subfamily.</text>
</comment>
<evidence type="ECO:0000256" key="4">
    <source>
        <dbReference type="RuleBase" id="RU367022"/>
    </source>
</evidence>
<dbReference type="PANTHER" id="PTHR12483:SF119">
    <property type="entry name" value="COPPER TRANSPORT PROTEIN-RELATED"/>
    <property type="match status" value="1"/>
</dbReference>
<keyword evidence="4" id="KW-0186">Copper</keyword>
<keyword evidence="1 4" id="KW-0812">Transmembrane</keyword>
<feature type="signal peptide" evidence="6">
    <location>
        <begin position="1"/>
        <end position="27"/>
    </location>
</feature>
<keyword evidence="2 4" id="KW-1133">Transmembrane helix</keyword>
<dbReference type="Pfam" id="PF04145">
    <property type="entry name" value="Ctr"/>
    <property type="match status" value="1"/>
</dbReference>
<accession>A0A507CHR2</accession>
<feature type="transmembrane region" description="Helical" evidence="4">
    <location>
        <begin position="220"/>
        <end position="240"/>
    </location>
</feature>
<gene>
    <name evidence="7" type="ORF">SmJEL517_g00651</name>
</gene>
<organism evidence="7 8">
    <name type="scientific">Synchytrium microbalum</name>
    <dbReference type="NCBI Taxonomy" id="1806994"/>
    <lineage>
        <taxon>Eukaryota</taxon>
        <taxon>Fungi</taxon>
        <taxon>Fungi incertae sedis</taxon>
        <taxon>Chytridiomycota</taxon>
        <taxon>Chytridiomycota incertae sedis</taxon>
        <taxon>Chytridiomycetes</taxon>
        <taxon>Synchytriales</taxon>
        <taxon>Synchytriaceae</taxon>
        <taxon>Synchytrium</taxon>
    </lineage>
</organism>